<keyword evidence="2" id="KW-0812">Transmembrane</keyword>
<accession>K9YVM8</accession>
<evidence type="ECO:0000313" key="3">
    <source>
        <dbReference type="EMBL" id="AFZ50572.1"/>
    </source>
</evidence>
<keyword evidence="4" id="KW-1185">Reference proteome</keyword>
<proteinExistence type="predicted"/>
<sequence length="140" mass="16074">MNPESFSDYQPNLSQSQSLSQTVEELEVKLERLQGLAQTLIGGLMVAILITIGVSGWFAYRLILQEQQARRQAQEFQQTEVELQEKLDNLEQKFSAQQQQINQLREEIPDDLETVTNTVNSNQQQIEVLQDKIQRSNAEP</sequence>
<dbReference type="AlphaFoldDB" id="K9YVM8"/>
<evidence type="ECO:0000256" key="2">
    <source>
        <dbReference type="SAM" id="Phobius"/>
    </source>
</evidence>
<organism evidence="3 4">
    <name type="scientific">Dactylococcopsis salina (strain PCC 8305)</name>
    <name type="common">Myxobactron salinum</name>
    <dbReference type="NCBI Taxonomy" id="13035"/>
    <lineage>
        <taxon>Bacteria</taxon>
        <taxon>Bacillati</taxon>
        <taxon>Cyanobacteriota</taxon>
        <taxon>Cyanophyceae</taxon>
        <taxon>Nodosilineales</taxon>
        <taxon>Cymatolegaceae</taxon>
        <taxon>Dactylococcopsis</taxon>
    </lineage>
</organism>
<evidence type="ECO:0000256" key="1">
    <source>
        <dbReference type="SAM" id="Coils"/>
    </source>
</evidence>
<dbReference type="EMBL" id="CP003944">
    <property type="protein sequence ID" value="AFZ50572.1"/>
    <property type="molecule type" value="Genomic_DNA"/>
</dbReference>
<keyword evidence="2" id="KW-0472">Membrane</keyword>
<dbReference type="RefSeq" id="WP_015229569.1">
    <property type="nucleotide sequence ID" value="NC_019780.1"/>
</dbReference>
<dbReference type="Proteomes" id="UP000010482">
    <property type="component" value="Chromosome"/>
</dbReference>
<protein>
    <submittedName>
        <fullName evidence="3">Uncharacterized protein</fullName>
    </submittedName>
</protein>
<gene>
    <name evidence="3" type="ORF">Dacsa_1918</name>
</gene>
<dbReference type="STRING" id="13035.Dacsa_1918"/>
<dbReference type="OrthoDB" id="9859891at2"/>
<dbReference type="eggNOG" id="ENOG5033NQP">
    <property type="taxonomic scope" value="Bacteria"/>
</dbReference>
<name>K9YVM8_DACS8</name>
<evidence type="ECO:0000313" key="4">
    <source>
        <dbReference type="Proteomes" id="UP000010482"/>
    </source>
</evidence>
<feature type="transmembrane region" description="Helical" evidence="2">
    <location>
        <begin position="40"/>
        <end position="63"/>
    </location>
</feature>
<dbReference type="HOGENOM" id="CLU_1831859_0_0_3"/>
<keyword evidence="1" id="KW-0175">Coiled coil</keyword>
<feature type="coiled-coil region" evidence="1">
    <location>
        <begin position="66"/>
        <end position="139"/>
    </location>
</feature>
<keyword evidence="2" id="KW-1133">Transmembrane helix</keyword>
<dbReference type="KEGG" id="dsl:Dacsa_1918"/>
<reference evidence="3" key="1">
    <citation type="submission" date="2012-04" db="EMBL/GenBank/DDBJ databases">
        <title>Finished genome of Dactylococcopsis salina PCC 8305.</title>
        <authorList>
            <consortium name="US DOE Joint Genome Institute"/>
            <person name="Gugger M."/>
            <person name="Coursin T."/>
            <person name="Rippka R."/>
            <person name="Tandeau De Marsac N."/>
            <person name="Huntemann M."/>
            <person name="Wei C.-L."/>
            <person name="Han J."/>
            <person name="Detter J.C."/>
            <person name="Han C."/>
            <person name="Tapia R."/>
            <person name="Daligault H."/>
            <person name="Chen A."/>
            <person name="Krypides N."/>
            <person name="Mavromatis K."/>
            <person name="Markowitz V."/>
            <person name="Szeto E."/>
            <person name="Ivanova N."/>
            <person name="Ovchinnikova G."/>
            <person name="Pagani I."/>
            <person name="Pati A."/>
            <person name="Goodwin L."/>
            <person name="Peters L."/>
            <person name="Pitluck S."/>
            <person name="Woyke T."/>
            <person name="Kerfeld C."/>
        </authorList>
    </citation>
    <scope>NUCLEOTIDE SEQUENCE [LARGE SCALE GENOMIC DNA]</scope>
    <source>
        <strain evidence="3">PCC 8305</strain>
    </source>
</reference>